<feature type="transmembrane region" description="Helical" evidence="1">
    <location>
        <begin position="161"/>
        <end position="183"/>
    </location>
</feature>
<keyword evidence="3" id="KW-1185">Reference proteome</keyword>
<feature type="transmembrane region" description="Helical" evidence="1">
    <location>
        <begin position="88"/>
        <end position="107"/>
    </location>
</feature>
<proteinExistence type="predicted"/>
<dbReference type="RefSeq" id="XP_037226161.1">
    <property type="nucleotide sequence ID" value="XM_037358251.1"/>
</dbReference>
<feature type="transmembrane region" description="Helical" evidence="1">
    <location>
        <begin position="20"/>
        <end position="40"/>
    </location>
</feature>
<gene>
    <name evidence="2" type="ORF">MIND_00131900</name>
</gene>
<sequence length="271" mass="29185">MSGPTAVTSFSPALHRQLQVVSLVFAGTASVCVWDVLNNLQAEYRMLKKSKFGLASVAYIASRVGSLIYSLGILLFSTYPLQDCAASLHAFEAFYPIATTGSAYLFYARLRAVSGFNRAITFTFALLWLCVLGTSLLIPIVGKAASVNNVCLYTSSDDYSGAAGITILVYDTAVFLTISYQLVGNYGLDVDPTDSARGTACSWDRARWFISGKNLPAFSKTLLTEGQVYYMITVLVNVVAIALVYAPQDLASWHAVSIGGPSWGLSAKEKT</sequence>
<dbReference type="EMBL" id="JACAZF010000001">
    <property type="protein sequence ID" value="KAF7316138.1"/>
    <property type="molecule type" value="Genomic_DNA"/>
</dbReference>
<keyword evidence="1" id="KW-0472">Membrane</keyword>
<keyword evidence="1" id="KW-0812">Transmembrane</keyword>
<organism evidence="2 3">
    <name type="scientific">Mycena indigotica</name>
    <dbReference type="NCBI Taxonomy" id="2126181"/>
    <lineage>
        <taxon>Eukaryota</taxon>
        <taxon>Fungi</taxon>
        <taxon>Dikarya</taxon>
        <taxon>Basidiomycota</taxon>
        <taxon>Agaricomycotina</taxon>
        <taxon>Agaricomycetes</taxon>
        <taxon>Agaricomycetidae</taxon>
        <taxon>Agaricales</taxon>
        <taxon>Marasmiineae</taxon>
        <taxon>Mycenaceae</taxon>
        <taxon>Mycena</taxon>
    </lineage>
</organism>
<protein>
    <submittedName>
        <fullName evidence="2">Uncharacterized protein</fullName>
    </submittedName>
</protein>
<dbReference type="Proteomes" id="UP000636479">
    <property type="component" value="Unassembled WGS sequence"/>
</dbReference>
<evidence type="ECO:0000313" key="2">
    <source>
        <dbReference type="EMBL" id="KAF7316138.1"/>
    </source>
</evidence>
<comment type="caution">
    <text evidence="2">The sequence shown here is derived from an EMBL/GenBank/DDBJ whole genome shotgun (WGS) entry which is preliminary data.</text>
</comment>
<dbReference type="OrthoDB" id="3038990at2759"/>
<dbReference type="GeneID" id="59340767"/>
<feature type="transmembrane region" description="Helical" evidence="1">
    <location>
        <begin position="228"/>
        <end position="246"/>
    </location>
</feature>
<evidence type="ECO:0000256" key="1">
    <source>
        <dbReference type="SAM" id="Phobius"/>
    </source>
</evidence>
<feature type="transmembrane region" description="Helical" evidence="1">
    <location>
        <begin position="52"/>
        <end position="76"/>
    </location>
</feature>
<dbReference type="AlphaFoldDB" id="A0A8H6TCN8"/>
<feature type="transmembrane region" description="Helical" evidence="1">
    <location>
        <begin position="119"/>
        <end position="141"/>
    </location>
</feature>
<accession>A0A8H6TCN8</accession>
<keyword evidence="1" id="KW-1133">Transmembrane helix</keyword>
<evidence type="ECO:0000313" key="3">
    <source>
        <dbReference type="Proteomes" id="UP000636479"/>
    </source>
</evidence>
<name>A0A8H6TCN8_9AGAR</name>
<reference evidence="2" key="1">
    <citation type="submission" date="2020-05" db="EMBL/GenBank/DDBJ databases">
        <title>Mycena genomes resolve the evolution of fungal bioluminescence.</title>
        <authorList>
            <person name="Tsai I.J."/>
        </authorList>
    </citation>
    <scope>NUCLEOTIDE SEQUENCE</scope>
    <source>
        <strain evidence="2">171206Taipei</strain>
    </source>
</reference>